<dbReference type="Gene3D" id="3.10.590.10">
    <property type="entry name" value="ph1033 like domains"/>
    <property type="match status" value="1"/>
</dbReference>
<dbReference type="Pfam" id="PF01878">
    <property type="entry name" value="EVE"/>
    <property type="match status" value="1"/>
</dbReference>
<dbReference type="SUPFAM" id="SSF88697">
    <property type="entry name" value="PUA domain-like"/>
    <property type="match status" value="1"/>
</dbReference>
<dbReference type="InterPro" id="IPR047197">
    <property type="entry name" value="THYN1-like_EVE"/>
</dbReference>
<gene>
    <name evidence="2" type="ORF">BVG79_02285</name>
</gene>
<protein>
    <submittedName>
        <fullName evidence="2">Thymocyte nuclear protein 1</fullName>
    </submittedName>
</protein>
<dbReference type="STRING" id="92947.BVG79_02285"/>
<evidence type="ECO:0000313" key="2">
    <source>
        <dbReference type="EMBL" id="ARO15625.1"/>
    </source>
</evidence>
<dbReference type="PANTHER" id="PTHR14087:SF7">
    <property type="entry name" value="THYMOCYTE NUCLEAR PROTEIN 1"/>
    <property type="match status" value="1"/>
</dbReference>
<reference evidence="2 3" key="1">
    <citation type="submission" date="2017-02" db="EMBL/GenBank/DDBJ databases">
        <title>Ketogulonicigenium robustum SPU B003 Genome sequencing and assembly.</title>
        <authorList>
            <person name="Li Y."/>
            <person name="Liu L."/>
            <person name="Wang C."/>
            <person name="Zhang M."/>
            <person name="Zhang T."/>
            <person name="Zhang Y."/>
        </authorList>
    </citation>
    <scope>NUCLEOTIDE SEQUENCE [LARGE SCALE GENOMIC DNA]</scope>
    <source>
        <strain evidence="2 3">SPU_B003</strain>
    </source>
</reference>
<dbReference type="InterPro" id="IPR052181">
    <property type="entry name" value="5hmC_binding"/>
</dbReference>
<evidence type="ECO:0000313" key="3">
    <source>
        <dbReference type="Proteomes" id="UP000242447"/>
    </source>
</evidence>
<dbReference type="Proteomes" id="UP000242447">
    <property type="component" value="Chromosome"/>
</dbReference>
<dbReference type="AlphaFoldDB" id="A0A1W6P287"/>
<dbReference type="InterPro" id="IPR015947">
    <property type="entry name" value="PUA-like_sf"/>
</dbReference>
<evidence type="ECO:0000259" key="1">
    <source>
        <dbReference type="Pfam" id="PF01878"/>
    </source>
</evidence>
<accession>A0A1W6P287</accession>
<dbReference type="PANTHER" id="PTHR14087">
    <property type="entry name" value="THYMOCYTE NUCLEAR PROTEIN 1"/>
    <property type="match status" value="1"/>
</dbReference>
<dbReference type="CDD" id="cd21133">
    <property type="entry name" value="EVE"/>
    <property type="match status" value="1"/>
</dbReference>
<keyword evidence="3" id="KW-1185">Reference proteome</keyword>
<feature type="domain" description="EVE" evidence="1">
    <location>
        <begin position="2"/>
        <end position="134"/>
    </location>
</feature>
<dbReference type="KEGG" id="kro:BVG79_02285"/>
<organism evidence="2 3">
    <name type="scientific">Ketogulonicigenium robustum</name>
    <dbReference type="NCBI Taxonomy" id="92947"/>
    <lineage>
        <taxon>Bacteria</taxon>
        <taxon>Pseudomonadati</taxon>
        <taxon>Pseudomonadota</taxon>
        <taxon>Alphaproteobacteria</taxon>
        <taxon>Rhodobacterales</taxon>
        <taxon>Roseobacteraceae</taxon>
        <taxon>Ketogulonicigenium</taxon>
    </lineage>
</organism>
<dbReference type="InterPro" id="IPR002740">
    <property type="entry name" value="EVE_domain"/>
</dbReference>
<dbReference type="RefSeq" id="WP_085786997.1">
    <property type="nucleotide sequence ID" value="NZ_CP019937.1"/>
</dbReference>
<dbReference type="EMBL" id="CP019937">
    <property type="protein sequence ID" value="ARO15625.1"/>
    <property type="molecule type" value="Genomic_DNA"/>
</dbReference>
<proteinExistence type="predicted"/>
<name>A0A1W6P287_9RHOB</name>
<sequence>MAYWLLKSEPDTFGWDHQLALGAGGGAWTGVRNYQARNAMRAMQVGDLALFYHSNIGKAVVGIVRVTALSAPDPTTDDPRWDCVTVAALMPLPQPVSLATIKATPALAEMALVKAPRLSVQPVDPAHFALICRMGGLMHPPVSQGG</sequence>